<protein>
    <recommendedName>
        <fullName evidence="4">Scaffolding protein</fullName>
    </recommendedName>
</protein>
<sequence>MSENPTEPQPVDPTPAPQPTPPAQPDPRPAEPAAQEWDGKVESLPPAAQKLIRDLRKDDGDERVAKKTLDAIQKALNPDAKPEEKADPAQLTKLLSERDAETKQLKAELAVYRSAGKHGADPDALLDSRGFLAKIADLDPTDSKAITKAITEAVNENPKLKAVQVAGSSGADFNGGSGEGAVTQAKFDAMSNAEKNALYKSDPNLFRRLAG</sequence>
<name>A0ABT1NVB7_9MICC</name>
<dbReference type="Proteomes" id="UP001206924">
    <property type="component" value="Unassembled WGS sequence"/>
</dbReference>
<keyword evidence="3" id="KW-1185">Reference proteome</keyword>
<evidence type="ECO:0000256" key="1">
    <source>
        <dbReference type="SAM" id="MobiDB-lite"/>
    </source>
</evidence>
<dbReference type="RefSeq" id="WP_255866621.1">
    <property type="nucleotide sequence ID" value="NZ_CP104263.1"/>
</dbReference>
<dbReference type="EMBL" id="JANFLP010000020">
    <property type="protein sequence ID" value="MCQ1951613.1"/>
    <property type="molecule type" value="Genomic_DNA"/>
</dbReference>
<accession>A0ABT1NVB7</accession>
<comment type="caution">
    <text evidence="2">The sequence shown here is derived from an EMBL/GenBank/DDBJ whole genome shotgun (WGS) entry which is preliminary data.</text>
</comment>
<organism evidence="2 3">
    <name type="scientific">Arthrobacter jinronghuae</name>
    <dbReference type="NCBI Taxonomy" id="2964609"/>
    <lineage>
        <taxon>Bacteria</taxon>
        <taxon>Bacillati</taxon>
        <taxon>Actinomycetota</taxon>
        <taxon>Actinomycetes</taxon>
        <taxon>Micrococcales</taxon>
        <taxon>Micrococcaceae</taxon>
        <taxon>Arthrobacter</taxon>
    </lineage>
</organism>
<evidence type="ECO:0000313" key="2">
    <source>
        <dbReference type="EMBL" id="MCQ1951613.1"/>
    </source>
</evidence>
<gene>
    <name evidence="2" type="ORF">NNX28_16975</name>
</gene>
<evidence type="ECO:0008006" key="4">
    <source>
        <dbReference type="Google" id="ProtNLM"/>
    </source>
</evidence>
<feature type="region of interest" description="Disordered" evidence="1">
    <location>
        <begin position="1"/>
        <end position="46"/>
    </location>
</feature>
<evidence type="ECO:0000313" key="3">
    <source>
        <dbReference type="Proteomes" id="UP001206924"/>
    </source>
</evidence>
<feature type="compositionally biased region" description="Pro residues" evidence="1">
    <location>
        <begin position="7"/>
        <end position="27"/>
    </location>
</feature>
<feature type="region of interest" description="Disordered" evidence="1">
    <location>
        <begin position="73"/>
        <end position="98"/>
    </location>
</feature>
<reference evidence="2 3" key="1">
    <citation type="submission" date="2022-07" db="EMBL/GenBank/DDBJ databases">
        <title>Novel species in genus Arthrobacter.</title>
        <authorList>
            <person name="Liu Y."/>
        </authorList>
    </citation>
    <scope>NUCLEOTIDE SEQUENCE [LARGE SCALE GENOMIC DNA]</scope>
    <source>
        <strain evidence="3">zg-Y859</strain>
    </source>
</reference>
<proteinExistence type="predicted"/>